<sequence length="30" mass="3248">MAKKIDQIKLIKYLNISMAAVSLGVLEASV</sequence>
<accession>A0A5C5ZJC5</accession>
<name>A0A5C5ZJC5_9BACT</name>
<dbReference type="Proteomes" id="UP000315440">
    <property type="component" value="Unassembled WGS sequence"/>
</dbReference>
<organism evidence="1 2">
    <name type="scientific">Pseudobythopirellula maris</name>
    <dbReference type="NCBI Taxonomy" id="2527991"/>
    <lineage>
        <taxon>Bacteria</taxon>
        <taxon>Pseudomonadati</taxon>
        <taxon>Planctomycetota</taxon>
        <taxon>Planctomycetia</taxon>
        <taxon>Pirellulales</taxon>
        <taxon>Lacipirellulaceae</taxon>
        <taxon>Pseudobythopirellula</taxon>
    </lineage>
</organism>
<keyword evidence="2" id="KW-1185">Reference proteome</keyword>
<evidence type="ECO:0000313" key="1">
    <source>
        <dbReference type="EMBL" id="TWT87356.1"/>
    </source>
</evidence>
<proteinExistence type="predicted"/>
<gene>
    <name evidence="1" type="ORF">Mal64_28950</name>
</gene>
<protein>
    <submittedName>
        <fullName evidence="1">Uncharacterized protein</fullName>
    </submittedName>
</protein>
<evidence type="ECO:0000313" key="2">
    <source>
        <dbReference type="Proteomes" id="UP000315440"/>
    </source>
</evidence>
<dbReference type="AlphaFoldDB" id="A0A5C5ZJC5"/>
<comment type="caution">
    <text evidence="1">The sequence shown here is derived from an EMBL/GenBank/DDBJ whole genome shotgun (WGS) entry which is preliminary data.</text>
</comment>
<dbReference type="EMBL" id="SJPQ01000003">
    <property type="protein sequence ID" value="TWT87356.1"/>
    <property type="molecule type" value="Genomic_DNA"/>
</dbReference>
<reference evidence="1 2" key="1">
    <citation type="submission" date="2019-02" db="EMBL/GenBank/DDBJ databases">
        <title>Deep-cultivation of Planctomycetes and their phenomic and genomic characterization uncovers novel biology.</title>
        <authorList>
            <person name="Wiegand S."/>
            <person name="Jogler M."/>
            <person name="Boedeker C."/>
            <person name="Pinto D."/>
            <person name="Vollmers J."/>
            <person name="Rivas-Marin E."/>
            <person name="Kohn T."/>
            <person name="Peeters S.H."/>
            <person name="Heuer A."/>
            <person name="Rast P."/>
            <person name="Oberbeckmann S."/>
            <person name="Bunk B."/>
            <person name="Jeske O."/>
            <person name="Meyerdierks A."/>
            <person name="Storesund J.E."/>
            <person name="Kallscheuer N."/>
            <person name="Luecker S."/>
            <person name="Lage O.M."/>
            <person name="Pohl T."/>
            <person name="Merkel B.J."/>
            <person name="Hornburger P."/>
            <person name="Mueller R.-W."/>
            <person name="Bruemmer F."/>
            <person name="Labrenz M."/>
            <person name="Spormann A.M."/>
            <person name="Op Den Camp H."/>
            <person name="Overmann J."/>
            <person name="Amann R."/>
            <person name="Jetten M.S.M."/>
            <person name="Mascher T."/>
            <person name="Medema M.H."/>
            <person name="Devos D.P."/>
            <person name="Kaster A.-K."/>
            <person name="Ovreas L."/>
            <person name="Rohde M."/>
            <person name="Galperin M.Y."/>
            <person name="Jogler C."/>
        </authorList>
    </citation>
    <scope>NUCLEOTIDE SEQUENCE [LARGE SCALE GENOMIC DNA]</scope>
    <source>
        <strain evidence="1 2">Mal64</strain>
    </source>
</reference>